<feature type="transmembrane region" description="Helical" evidence="1">
    <location>
        <begin position="12"/>
        <end position="32"/>
    </location>
</feature>
<proteinExistence type="predicted"/>
<sequence length="421" mass="46844">MPYKTKIKAGALQFVLLVGAVIAVLLLTFALLHKTHVLFGKKTSKTIAVIKKADLGLNYAMRQDILINDSVTLKIPLDEDGVEVSVFKSYWGIFEKYTVSSRFKKTVFEKTALVGGAVEGQFPALYLKDNDRPMIIAGSAKITGNAYLPEQGIRPGTIAGEFYKFNLPVYGAVKQSSNEFLIIDTSLKKYLKELPKRGNYDFRENHIRFSEGLVLINSFKAPTKYIEGDVIRLSHVDLRGNIMVKASQKIYVGKNSNLKDIVLIAPKISIESGFNGILQCIATESIKVENRVILDYPSVLVVNRGDMPNPKNRSETNIQIGKNVLIKGIVAYMEDGDEENFIPQIKVNENTTVFGEIYCEKNLELKGGVIGNITTDAFIALEKGSIYQNHLFNGTINSKLLPTAYAGLLFNKEKALAKWLY</sequence>
<dbReference type="EMBL" id="CP030104">
    <property type="protein sequence ID" value="AWX43274.1"/>
    <property type="molecule type" value="Genomic_DNA"/>
</dbReference>
<evidence type="ECO:0000313" key="2">
    <source>
        <dbReference type="EMBL" id="AWX43274.1"/>
    </source>
</evidence>
<gene>
    <name evidence="2" type="ORF">HME9304_00261</name>
</gene>
<keyword evidence="1" id="KW-0472">Membrane</keyword>
<dbReference type="OrthoDB" id="1004942at2"/>
<evidence type="ECO:0000256" key="1">
    <source>
        <dbReference type="SAM" id="Phobius"/>
    </source>
</evidence>
<dbReference type="AlphaFoldDB" id="A0A2Z4LP09"/>
<name>A0A2Z4LP09_9FLAO</name>
<keyword evidence="3" id="KW-1185">Reference proteome</keyword>
<organism evidence="2 3">
    <name type="scientific">Flagellimonas maritima</name>
    <dbReference type="NCBI Taxonomy" id="1383885"/>
    <lineage>
        <taxon>Bacteria</taxon>
        <taxon>Pseudomonadati</taxon>
        <taxon>Bacteroidota</taxon>
        <taxon>Flavobacteriia</taxon>
        <taxon>Flavobacteriales</taxon>
        <taxon>Flavobacteriaceae</taxon>
        <taxon>Flagellimonas</taxon>
    </lineage>
</organism>
<accession>A0A2Z4LP09</accession>
<dbReference type="Proteomes" id="UP000248536">
    <property type="component" value="Chromosome"/>
</dbReference>
<dbReference type="KEGG" id="spon:HME9304_00261"/>
<dbReference type="RefSeq" id="WP_112376866.1">
    <property type="nucleotide sequence ID" value="NZ_CP030104.1"/>
</dbReference>
<reference evidence="2 3" key="1">
    <citation type="submission" date="2018-06" db="EMBL/GenBank/DDBJ databases">
        <title>Spongiibacterium sp. HME9304 Genome sequencing and assembly.</title>
        <authorList>
            <person name="Kang H."/>
            <person name="Kim H."/>
            <person name="Joh K."/>
        </authorList>
    </citation>
    <scope>NUCLEOTIDE SEQUENCE [LARGE SCALE GENOMIC DNA]</scope>
    <source>
        <strain evidence="2 3">HME9304</strain>
    </source>
</reference>
<keyword evidence="1" id="KW-0812">Transmembrane</keyword>
<protein>
    <submittedName>
        <fullName evidence="2">Uncharacterized protein</fullName>
    </submittedName>
</protein>
<evidence type="ECO:0000313" key="3">
    <source>
        <dbReference type="Proteomes" id="UP000248536"/>
    </source>
</evidence>
<keyword evidence="1" id="KW-1133">Transmembrane helix</keyword>